<keyword evidence="4" id="KW-0472">Membrane</keyword>
<evidence type="ECO:0000313" key="8">
    <source>
        <dbReference type="EMBL" id="EXY75677.1"/>
    </source>
</evidence>
<dbReference type="AlphaFoldDB" id="A0A015SZN3"/>
<feature type="domain" description="SusD-like N-terminal" evidence="7">
    <location>
        <begin position="63"/>
        <end position="208"/>
    </location>
</feature>
<dbReference type="GO" id="GO:0009279">
    <property type="term" value="C:cell outer membrane"/>
    <property type="evidence" value="ECO:0007669"/>
    <property type="project" value="UniProtKB-SubCell"/>
</dbReference>
<feature type="domain" description="RagB/SusD" evidence="6">
    <location>
        <begin position="244"/>
        <end position="522"/>
    </location>
</feature>
<dbReference type="Pfam" id="PF07980">
    <property type="entry name" value="SusD_RagB"/>
    <property type="match status" value="1"/>
</dbReference>
<protein>
    <submittedName>
        <fullName evidence="8">Starch-binding associating with outer membrane family protein</fullName>
    </submittedName>
</protein>
<evidence type="ECO:0000256" key="5">
    <source>
        <dbReference type="ARBA" id="ARBA00023237"/>
    </source>
</evidence>
<evidence type="ECO:0000256" key="2">
    <source>
        <dbReference type="ARBA" id="ARBA00006275"/>
    </source>
</evidence>
<organism evidence="8 9">
    <name type="scientific">Bacteroides fragilis str. 3988T(B)14</name>
    <dbReference type="NCBI Taxonomy" id="1339315"/>
    <lineage>
        <taxon>Bacteria</taxon>
        <taxon>Pseudomonadati</taxon>
        <taxon>Bacteroidota</taxon>
        <taxon>Bacteroidia</taxon>
        <taxon>Bacteroidales</taxon>
        <taxon>Bacteroidaceae</taxon>
        <taxon>Bacteroides</taxon>
    </lineage>
</organism>
<accession>A0A015SZN3</accession>
<evidence type="ECO:0000259" key="6">
    <source>
        <dbReference type="Pfam" id="PF07980"/>
    </source>
</evidence>
<dbReference type="Proteomes" id="UP000020529">
    <property type="component" value="Unassembled WGS sequence"/>
</dbReference>
<comment type="similarity">
    <text evidence="2">Belongs to the SusD family.</text>
</comment>
<evidence type="ECO:0000256" key="1">
    <source>
        <dbReference type="ARBA" id="ARBA00004442"/>
    </source>
</evidence>
<name>A0A015SZN3_BACFG</name>
<keyword evidence="3" id="KW-0732">Signal</keyword>
<evidence type="ECO:0000313" key="9">
    <source>
        <dbReference type="Proteomes" id="UP000020529"/>
    </source>
</evidence>
<proteinExistence type="inferred from homology"/>
<dbReference type="PROSITE" id="PS51257">
    <property type="entry name" value="PROKAR_LIPOPROTEIN"/>
    <property type="match status" value="1"/>
</dbReference>
<dbReference type="Pfam" id="PF14322">
    <property type="entry name" value="SusD-like_3"/>
    <property type="match status" value="1"/>
</dbReference>
<dbReference type="PATRIC" id="fig|1339315.3.peg.1320"/>
<keyword evidence="5" id="KW-0998">Cell outer membrane</keyword>
<comment type="caution">
    <text evidence="8">The sequence shown here is derived from an EMBL/GenBank/DDBJ whole genome shotgun (WGS) entry which is preliminary data.</text>
</comment>
<dbReference type="InterPro" id="IPR012944">
    <property type="entry name" value="SusD_RagB_dom"/>
</dbReference>
<gene>
    <name evidence="8" type="ORF">M124_0511</name>
</gene>
<reference evidence="8 9" key="1">
    <citation type="submission" date="2014-02" db="EMBL/GenBank/DDBJ databases">
        <authorList>
            <person name="Sears C."/>
            <person name="Carroll K."/>
            <person name="Sack B.R."/>
            <person name="Qadri F."/>
            <person name="Myers L.L."/>
            <person name="Chung G.-T."/>
            <person name="Escheverria P."/>
            <person name="Fraser C.M."/>
            <person name="Sadzewicz L."/>
            <person name="Shefchek K.A."/>
            <person name="Tallon L."/>
            <person name="Das S.P."/>
            <person name="Daugherty S."/>
            <person name="Mongodin E.F."/>
        </authorList>
    </citation>
    <scope>NUCLEOTIDE SEQUENCE [LARGE SCALE GENOMIC DNA]</scope>
    <source>
        <strain evidence="9">3988T(B)14</strain>
    </source>
</reference>
<dbReference type="RefSeq" id="WP_022347840.1">
    <property type="nucleotide sequence ID" value="NZ_JGCY01000228.1"/>
</dbReference>
<dbReference type="SUPFAM" id="SSF48452">
    <property type="entry name" value="TPR-like"/>
    <property type="match status" value="1"/>
</dbReference>
<sequence>MKKIIYSLLFAALFSACSTDFLDRNPLDKPSNEAFWRTEKDAMAAATGCYNGWFSMDEVIYADCASDNAYNPFTWEGWAVQAAGTATPTDPGYSYMGYGNMVRYNNFLENIHRPEMNEDLRKRLTAEVRFLRAWDYFQKVTHYGDVPLVTSVLEIKNANLPRTEKAKVVEFILNELKEIAPQLPEFYSGSDVGRITRGAALTLKARLELFEHQYDDCMATCSEVMGLGYELFPDYKGLFKIANENNSEVILDVQYVESLYGNWVLGVLPPASVGGWCSINPTQSLVDAFECEDGKTIEESEVYDPKEPYLHRDPRLAVTVLAPGNLYEGKRYDPIDVKDPNGDYYAPYGRSKTGYLVRKYVDDLSDYADMWDCGMNAIVMRYAEVLLMYAECKIELNQIDNSVYDILDDIRTRAKMPVVDRTRYTGQEKLRELLRRERRVELAMEGLRWFDICRWKIGEQVLNGKVYGCLLGTVDPVTGALSLTNERIFVENRKFDPAKHYLWPIPQTVIDATPAIVQNPHY</sequence>
<dbReference type="InterPro" id="IPR011990">
    <property type="entry name" value="TPR-like_helical_dom_sf"/>
</dbReference>
<dbReference type="EMBL" id="JGCY01000228">
    <property type="protein sequence ID" value="EXY75677.1"/>
    <property type="molecule type" value="Genomic_DNA"/>
</dbReference>
<dbReference type="Gene3D" id="1.25.40.390">
    <property type="match status" value="1"/>
</dbReference>
<evidence type="ECO:0000256" key="3">
    <source>
        <dbReference type="ARBA" id="ARBA00022729"/>
    </source>
</evidence>
<evidence type="ECO:0000256" key="4">
    <source>
        <dbReference type="ARBA" id="ARBA00023136"/>
    </source>
</evidence>
<dbReference type="InterPro" id="IPR033985">
    <property type="entry name" value="SusD-like_N"/>
</dbReference>
<comment type="subcellular location">
    <subcellularLocation>
        <location evidence="1">Cell outer membrane</location>
    </subcellularLocation>
</comment>
<evidence type="ECO:0000259" key="7">
    <source>
        <dbReference type="Pfam" id="PF14322"/>
    </source>
</evidence>